<reference evidence="2" key="2">
    <citation type="submission" date="2021-09" db="EMBL/GenBank/DDBJ databases">
        <authorList>
            <person name="Jia N."/>
            <person name="Wang J."/>
            <person name="Shi W."/>
            <person name="Du L."/>
            <person name="Sun Y."/>
            <person name="Zhan W."/>
            <person name="Jiang J."/>
            <person name="Wang Q."/>
            <person name="Zhang B."/>
            <person name="Ji P."/>
            <person name="Sakyi L.B."/>
            <person name="Cui X."/>
            <person name="Yuan T."/>
            <person name="Jiang B."/>
            <person name="Yang W."/>
            <person name="Lam T.T.-Y."/>
            <person name="Chang Q."/>
            <person name="Ding S."/>
            <person name="Wang X."/>
            <person name="Zhu J."/>
            <person name="Ruan X."/>
            <person name="Zhao L."/>
            <person name="Wei J."/>
            <person name="Que T."/>
            <person name="Du C."/>
            <person name="Cheng J."/>
            <person name="Dai P."/>
            <person name="Han X."/>
            <person name="Huang E."/>
            <person name="Gao Y."/>
            <person name="Liu J."/>
            <person name="Shao H."/>
            <person name="Ye R."/>
            <person name="Li L."/>
            <person name="Wei W."/>
            <person name="Wang X."/>
            <person name="Wang C."/>
            <person name="Huo Q."/>
            <person name="Li W."/>
            <person name="Guo W."/>
            <person name="Chen H."/>
            <person name="Chen S."/>
            <person name="Zhou L."/>
            <person name="Zhou L."/>
            <person name="Ni X."/>
            <person name="Tian J."/>
            <person name="Zhou Y."/>
            <person name="Sheng Y."/>
            <person name="Liu T."/>
            <person name="Pan Y."/>
            <person name="Xia L."/>
            <person name="Li J."/>
            <person name="Zhao F."/>
            <person name="Cao W."/>
        </authorList>
    </citation>
    <scope>NUCLEOTIDE SEQUENCE</scope>
    <source>
        <strain evidence="2">Rsan-2018</strain>
        <tissue evidence="2">Larvae</tissue>
    </source>
</reference>
<sequence>MPSSTLRFASWNVRGFRDRRKQQEVLDFARTQDIDLLFVQETNLRTPLDVAVFRRDHQVDAFFALTSSRSCGVGVIFVSGRFRQKSFCTFGSNGRTIMTDVWIDGKRTRFVNVYAPVKRTETNAFFQDLHDLVLEPLPHVLIGDFNCVVNSSRDVRGPGQGGSTYHARELVKTLRHLRLADVWVHCHGDVFVPTRVSRTTASRIDRTYVPEQILNRIVACEVLTPPGTLAGKSDHVPLVTTMRGSPGSRPNNESWRLDSALLQDETSVASIEDRLRATVDGLGPITPSEWDRLKLTWRAILQEEGKARKRRITAEMKELQRRAHIVKNGDTLTACMSDYLASLEARYKELLRTTVRRPRCTTSQLDVASGLDLKEINGNGGMKIVEARRADGSLTTDPQEIETAFRDHFEAQFRDADLGLPEPASCRVSEVCQNLRRLETGEAEELGDVVSLEELRSAIRGMAPNSAPGVDGLTAGFYATFFDVLGETLLSVVNMVFKEKKKPASFGVGRIVLLHKDGAPPQEPASWRPITLLNTDYKVVATVVNNRLKPWLPMIITPEQTCAVPGRSIFANLTITRDVLEYASSRGLSGAFLSLDQAKAFDRVKHRYLCEVIREFGFPATFVEIVKLLYEALTCSVVVNGSTTPPFQYSRGIRQGCPLGPTLFVMSSEPLLTNIVTHPDIRGFPMTGQEEVKGLAYADDLSLFVRNPRSLKAFYATFEKYAEVSGAAVNLSKSKALLLGDFPRDALGDVETVSVVKVLGLYFSGAGVASTTWQKAVERAKLAVSKIASLDLTLREKALAAKTSVCAFANYASRVAVMPKKTASQISTLLNGLLWDGKPPPVKRHLLHLPESCGGLGLPHVLTTAQVFALKTARSLYQAPEYLGRKILLYWASTNTRFLDAAEHTGPRAESPSPFYKAAMTTQKVLKKEVPDCQVDASPPARIVEDIALAQLSPEEKSRIDSPAFRKARRNWKLPRECQDFEFKRLWDVLPSKQRLHHLGIVPSAKCPNCRADESARHALFECVAAKPVWRLIARLFAIRPPPAHRRNKGAFARLVVACTLFVVWKRRCLAEARGKPVRAAFPAVSQVKRMLWSHLSSALEASGEEMFLRRWHTKFFFVREGKLYSPITPY</sequence>
<proteinExistence type="predicted"/>
<dbReference type="Pfam" id="PF00078">
    <property type="entry name" value="RVT_1"/>
    <property type="match status" value="1"/>
</dbReference>
<dbReference type="GO" id="GO:0071897">
    <property type="term" value="P:DNA biosynthetic process"/>
    <property type="evidence" value="ECO:0007669"/>
    <property type="project" value="UniProtKB-ARBA"/>
</dbReference>
<dbReference type="PROSITE" id="PS50878">
    <property type="entry name" value="RT_POL"/>
    <property type="match status" value="1"/>
</dbReference>
<evidence type="ECO:0000259" key="1">
    <source>
        <dbReference type="PROSITE" id="PS50878"/>
    </source>
</evidence>
<dbReference type="EMBL" id="JABSTV010001249">
    <property type="protein sequence ID" value="KAH7961940.1"/>
    <property type="molecule type" value="Genomic_DNA"/>
</dbReference>
<keyword evidence="3" id="KW-1185">Reference proteome</keyword>
<dbReference type="SUPFAM" id="SSF56672">
    <property type="entry name" value="DNA/RNA polymerases"/>
    <property type="match status" value="1"/>
</dbReference>
<dbReference type="VEuPathDB" id="VectorBase:RSAN_038645"/>
<dbReference type="VEuPathDB" id="VectorBase:RSAN_055510"/>
<dbReference type="SUPFAM" id="SSF56219">
    <property type="entry name" value="DNase I-like"/>
    <property type="match status" value="1"/>
</dbReference>
<gene>
    <name evidence="2" type="ORF">HPB52_013647</name>
</gene>
<dbReference type="GO" id="GO:0003824">
    <property type="term" value="F:catalytic activity"/>
    <property type="evidence" value="ECO:0007669"/>
    <property type="project" value="InterPro"/>
</dbReference>
<dbReference type="Proteomes" id="UP000821837">
    <property type="component" value="Chromosome 3"/>
</dbReference>
<evidence type="ECO:0000313" key="3">
    <source>
        <dbReference type="Proteomes" id="UP000821837"/>
    </source>
</evidence>
<dbReference type="CDD" id="cd01650">
    <property type="entry name" value="RT_nLTR_like"/>
    <property type="match status" value="1"/>
</dbReference>
<dbReference type="PANTHER" id="PTHR31635:SF196">
    <property type="entry name" value="REVERSE TRANSCRIPTASE DOMAIN-CONTAINING PROTEIN-RELATED"/>
    <property type="match status" value="1"/>
</dbReference>
<dbReference type="PANTHER" id="PTHR31635">
    <property type="entry name" value="REVERSE TRANSCRIPTASE DOMAIN-CONTAINING PROTEIN-RELATED"/>
    <property type="match status" value="1"/>
</dbReference>
<feature type="domain" description="Reverse transcriptase" evidence="1">
    <location>
        <begin position="495"/>
        <end position="751"/>
    </location>
</feature>
<name>A0A9D4PZX9_RHISA</name>
<dbReference type="InterPro" id="IPR000477">
    <property type="entry name" value="RT_dom"/>
</dbReference>
<dbReference type="Pfam" id="PF03372">
    <property type="entry name" value="Exo_endo_phos"/>
    <property type="match status" value="1"/>
</dbReference>
<protein>
    <recommendedName>
        <fullName evidence="1">Reverse transcriptase domain-containing protein</fullName>
    </recommendedName>
</protein>
<accession>A0A9D4PZX9</accession>
<dbReference type="InterPro" id="IPR036691">
    <property type="entry name" value="Endo/exonu/phosph_ase_sf"/>
</dbReference>
<dbReference type="AlphaFoldDB" id="A0A9D4PZX9"/>
<dbReference type="InterPro" id="IPR005135">
    <property type="entry name" value="Endo/exonuclease/phosphatase"/>
</dbReference>
<dbReference type="CDD" id="cd09076">
    <property type="entry name" value="L1-EN"/>
    <property type="match status" value="1"/>
</dbReference>
<organism evidence="2 3">
    <name type="scientific">Rhipicephalus sanguineus</name>
    <name type="common">Brown dog tick</name>
    <name type="synonym">Ixodes sanguineus</name>
    <dbReference type="NCBI Taxonomy" id="34632"/>
    <lineage>
        <taxon>Eukaryota</taxon>
        <taxon>Metazoa</taxon>
        <taxon>Ecdysozoa</taxon>
        <taxon>Arthropoda</taxon>
        <taxon>Chelicerata</taxon>
        <taxon>Arachnida</taxon>
        <taxon>Acari</taxon>
        <taxon>Parasitiformes</taxon>
        <taxon>Ixodida</taxon>
        <taxon>Ixodoidea</taxon>
        <taxon>Ixodidae</taxon>
        <taxon>Rhipicephalinae</taxon>
        <taxon>Rhipicephalus</taxon>
        <taxon>Rhipicephalus</taxon>
    </lineage>
</organism>
<comment type="caution">
    <text evidence="2">The sequence shown here is derived from an EMBL/GenBank/DDBJ whole genome shotgun (WGS) entry which is preliminary data.</text>
</comment>
<reference evidence="2" key="1">
    <citation type="journal article" date="2020" name="Cell">
        <title>Large-Scale Comparative Analyses of Tick Genomes Elucidate Their Genetic Diversity and Vector Capacities.</title>
        <authorList>
            <consortium name="Tick Genome and Microbiome Consortium (TIGMIC)"/>
            <person name="Jia N."/>
            <person name="Wang J."/>
            <person name="Shi W."/>
            <person name="Du L."/>
            <person name="Sun Y."/>
            <person name="Zhan W."/>
            <person name="Jiang J.F."/>
            <person name="Wang Q."/>
            <person name="Zhang B."/>
            <person name="Ji P."/>
            <person name="Bell-Sakyi L."/>
            <person name="Cui X.M."/>
            <person name="Yuan T.T."/>
            <person name="Jiang B.G."/>
            <person name="Yang W.F."/>
            <person name="Lam T.T."/>
            <person name="Chang Q.C."/>
            <person name="Ding S.J."/>
            <person name="Wang X.J."/>
            <person name="Zhu J.G."/>
            <person name="Ruan X.D."/>
            <person name="Zhao L."/>
            <person name="Wei J.T."/>
            <person name="Ye R.Z."/>
            <person name="Que T.C."/>
            <person name="Du C.H."/>
            <person name="Zhou Y.H."/>
            <person name="Cheng J.X."/>
            <person name="Dai P.F."/>
            <person name="Guo W.B."/>
            <person name="Han X.H."/>
            <person name="Huang E.J."/>
            <person name="Li L.F."/>
            <person name="Wei W."/>
            <person name="Gao Y.C."/>
            <person name="Liu J.Z."/>
            <person name="Shao H.Z."/>
            <person name="Wang X."/>
            <person name="Wang C.C."/>
            <person name="Yang T.C."/>
            <person name="Huo Q.B."/>
            <person name="Li W."/>
            <person name="Chen H.Y."/>
            <person name="Chen S.E."/>
            <person name="Zhou L.G."/>
            <person name="Ni X.B."/>
            <person name="Tian J.H."/>
            <person name="Sheng Y."/>
            <person name="Liu T."/>
            <person name="Pan Y.S."/>
            <person name="Xia L.Y."/>
            <person name="Li J."/>
            <person name="Zhao F."/>
            <person name="Cao W.C."/>
        </authorList>
    </citation>
    <scope>NUCLEOTIDE SEQUENCE</scope>
    <source>
        <strain evidence="2">Rsan-2018</strain>
    </source>
</reference>
<dbReference type="Gene3D" id="3.60.10.10">
    <property type="entry name" value="Endonuclease/exonuclease/phosphatase"/>
    <property type="match status" value="1"/>
</dbReference>
<dbReference type="InterPro" id="IPR043502">
    <property type="entry name" value="DNA/RNA_pol_sf"/>
</dbReference>
<evidence type="ECO:0000313" key="2">
    <source>
        <dbReference type="EMBL" id="KAH7961940.1"/>
    </source>
</evidence>